<evidence type="ECO:0000259" key="6">
    <source>
        <dbReference type="Pfam" id="PF00724"/>
    </source>
</evidence>
<dbReference type="RefSeq" id="WP_346029508.1">
    <property type="nucleotide sequence ID" value="NZ_BAAANV010000014.1"/>
</dbReference>
<evidence type="ECO:0000256" key="2">
    <source>
        <dbReference type="ARBA" id="ARBA00022630"/>
    </source>
</evidence>
<dbReference type="InterPro" id="IPR013785">
    <property type="entry name" value="Aldolase_TIM"/>
</dbReference>
<feature type="domain" description="NADH:flavin oxidoreductase/NADH oxidase N-terminal" evidence="6">
    <location>
        <begin position="4"/>
        <end position="341"/>
    </location>
</feature>
<gene>
    <name evidence="7" type="ORF">GCM10009762_03750</name>
</gene>
<dbReference type="InterPro" id="IPR001155">
    <property type="entry name" value="OxRdtase_FMN_N"/>
</dbReference>
<dbReference type="SUPFAM" id="SSF51395">
    <property type="entry name" value="FMN-linked oxidoreductases"/>
    <property type="match status" value="1"/>
</dbReference>
<keyword evidence="3" id="KW-0288">FMN</keyword>
<dbReference type="EMBL" id="BAAANV010000014">
    <property type="protein sequence ID" value="GAA1533008.1"/>
    <property type="molecule type" value="Genomic_DNA"/>
</dbReference>
<dbReference type="CDD" id="cd02932">
    <property type="entry name" value="OYE_YqiM_FMN"/>
    <property type="match status" value="1"/>
</dbReference>
<name>A0ABN2B378_9MICO</name>
<dbReference type="Proteomes" id="UP001501288">
    <property type="component" value="Unassembled WGS sequence"/>
</dbReference>
<evidence type="ECO:0000313" key="8">
    <source>
        <dbReference type="Proteomes" id="UP001501288"/>
    </source>
</evidence>
<organism evidence="7 8">
    <name type="scientific">Dermacoccus barathri</name>
    <dbReference type="NCBI Taxonomy" id="322601"/>
    <lineage>
        <taxon>Bacteria</taxon>
        <taxon>Bacillati</taxon>
        <taxon>Actinomycetota</taxon>
        <taxon>Actinomycetes</taxon>
        <taxon>Micrococcales</taxon>
        <taxon>Dermacoccaceae</taxon>
        <taxon>Dermacoccus</taxon>
    </lineage>
</organism>
<keyword evidence="2" id="KW-0285">Flavoprotein</keyword>
<keyword evidence="5" id="KW-0560">Oxidoreductase</keyword>
<comment type="cofactor">
    <cofactor evidence="1">
        <name>FMN</name>
        <dbReference type="ChEBI" id="CHEBI:58210"/>
    </cofactor>
</comment>
<evidence type="ECO:0000256" key="3">
    <source>
        <dbReference type="ARBA" id="ARBA00022643"/>
    </source>
</evidence>
<protein>
    <submittedName>
        <fullName evidence="7">NADH:flavin oxidoreductase/NADH oxidase</fullName>
    </submittedName>
</protein>
<reference evidence="7 8" key="1">
    <citation type="journal article" date="2019" name="Int. J. Syst. Evol. Microbiol.">
        <title>The Global Catalogue of Microorganisms (GCM) 10K type strain sequencing project: providing services to taxonomists for standard genome sequencing and annotation.</title>
        <authorList>
            <consortium name="The Broad Institute Genomics Platform"/>
            <consortium name="The Broad Institute Genome Sequencing Center for Infectious Disease"/>
            <person name="Wu L."/>
            <person name="Ma J."/>
        </authorList>
    </citation>
    <scope>NUCLEOTIDE SEQUENCE [LARGE SCALE GENOMIC DNA]</scope>
    <source>
        <strain evidence="7 8">JCM 14588</strain>
    </source>
</reference>
<sequence>MPHIFDPLILRDVTFPNRIWLAPMCQYSCDAGDGIPTAWHFVHHATRAVGGFGLLIAEASAVAPEGRITPRDAGIWNHDQVAGWRRVVDVVHSHGAKMGIQLAHAGRKASTYPPFAGMANGSVPESDAGWPTLAPSAIAFDTLAEPRAMTLEEIDDVVDAFVDAAARADEAGFDVVEIHAAHGYLLHEFLSPASNRRDDEYGGSFENRARLLLRVTREVREIWPQSKPLFVRISATDWADTGWNVDESVRLAILLKEIGVDLVDVSSGGNVIADIPAEKNYQVPLAQAIRERSGVATGAVGLITEPAQAEAILTEGHADAVLLGRAALREPYWPLRAASELGVTWRDAPYPEQYTRGAWDFAPN</sequence>
<proteinExistence type="predicted"/>
<dbReference type="PANTHER" id="PTHR43303">
    <property type="entry name" value="NADPH DEHYDROGENASE C23G7.10C-RELATED"/>
    <property type="match status" value="1"/>
</dbReference>
<keyword evidence="8" id="KW-1185">Reference proteome</keyword>
<evidence type="ECO:0000256" key="5">
    <source>
        <dbReference type="ARBA" id="ARBA00023002"/>
    </source>
</evidence>
<comment type="caution">
    <text evidence="7">The sequence shown here is derived from an EMBL/GenBank/DDBJ whole genome shotgun (WGS) entry which is preliminary data.</text>
</comment>
<dbReference type="PANTHER" id="PTHR43303:SF4">
    <property type="entry name" value="NADPH DEHYDROGENASE C23G7.10C-RELATED"/>
    <property type="match status" value="1"/>
</dbReference>
<accession>A0ABN2B378</accession>
<dbReference type="Gene3D" id="3.20.20.70">
    <property type="entry name" value="Aldolase class I"/>
    <property type="match status" value="1"/>
</dbReference>
<evidence type="ECO:0000256" key="4">
    <source>
        <dbReference type="ARBA" id="ARBA00022857"/>
    </source>
</evidence>
<keyword evidence="4" id="KW-0521">NADP</keyword>
<evidence type="ECO:0000256" key="1">
    <source>
        <dbReference type="ARBA" id="ARBA00001917"/>
    </source>
</evidence>
<evidence type="ECO:0000313" key="7">
    <source>
        <dbReference type="EMBL" id="GAA1533008.1"/>
    </source>
</evidence>
<dbReference type="Pfam" id="PF00724">
    <property type="entry name" value="Oxidored_FMN"/>
    <property type="match status" value="1"/>
</dbReference>
<dbReference type="InterPro" id="IPR044152">
    <property type="entry name" value="YqjM-like"/>
</dbReference>